<evidence type="ECO:0000313" key="8">
    <source>
        <dbReference type="EMBL" id="PJE93782.1"/>
    </source>
</evidence>
<keyword evidence="5 6" id="KW-0472">Membrane</keyword>
<feature type="transmembrane region" description="Helical" evidence="6">
    <location>
        <begin position="160"/>
        <end position="180"/>
    </location>
</feature>
<evidence type="ECO:0000256" key="3">
    <source>
        <dbReference type="ARBA" id="ARBA00022692"/>
    </source>
</evidence>
<reference evidence="8 9" key="1">
    <citation type="submission" date="2017-11" db="EMBL/GenBank/DDBJ databases">
        <title>Streptomyces carmine sp. nov., a novel actinomycete isolated from Sophora alopecuroides in Xinjiang, China.</title>
        <authorList>
            <person name="Wang Y."/>
            <person name="Luo X."/>
            <person name="Wan C."/>
            <person name="Zhang L."/>
        </authorList>
    </citation>
    <scope>NUCLEOTIDE SEQUENCE [LARGE SCALE GENOMIC DNA]</scope>
    <source>
        <strain evidence="8 9">TRM SA0054</strain>
    </source>
</reference>
<gene>
    <name evidence="8" type="ORF">CUT44_31745</name>
</gene>
<feature type="transmembrane region" description="Helical" evidence="6">
    <location>
        <begin position="394"/>
        <end position="417"/>
    </location>
</feature>
<dbReference type="SUPFAM" id="SSF103473">
    <property type="entry name" value="MFS general substrate transporter"/>
    <property type="match status" value="1"/>
</dbReference>
<dbReference type="CDD" id="cd06173">
    <property type="entry name" value="MFS_MefA_like"/>
    <property type="match status" value="1"/>
</dbReference>
<dbReference type="GO" id="GO:0005886">
    <property type="term" value="C:plasma membrane"/>
    <property type="evidence" value="ECO:0007669"/>
    <property type="project" value="UniProtKB-SubCell"/>
</dbReference>
<dbReference type="PROSITE" id="PS50850">
    <property type="entry name" value="MFS"/>
    <property type="match status" value="1"/>
</dbReference>
<accession>A0A2M8LPC9</accession>
<feature type="transmembrane region" description="Helical" evidence="6">
    <location>
        <begin position="306"/>
        <end position="324"/>
    </location>
</feature>
<proteinExistence type="predicted"/>
<evidence type="ECO:0000256" key="6">
    <source>
        <dbReference type="SAM" id="Phobius"/>
    </source>
</evidence>
<dbReference type="InterPro" id="IPR036259">
    <property type="entry name" value="MFS_trans_sf"/>
</dbReference>
<feature type="transmembrane region" description="Helical" evidence="6">
    <location>
        <begin position="54"/>
        <end position="74"/>
    </location>
</feature>
<dbReference type="RefSeq" id="WP_100205452.1">
    <property type="nucleotide sequence ID" value="NZ_PGGW01000071.1"/>
</dbReference>
<evidence type="ECO:0000256" key="1">
    <source>
        <dbReference type="ARBA" id="ARBA00004651"/>
    </source>
</evidence>
<feature type="domain" description="Major facilitator superfamily (MFS) profile" evidence="7">
    <location>
        <begin position="240"/>
        <end position="444"/>
    </location>
</feature>
<name>A0A2M8LPC9_9ACTN</name>
<dbReference type="AlphaFoldDB" id="A0A2M8LPC9"/>
<dbReference type="EMBL" id="PGGW01000071">
    <property type="protein sequence ID" value="PJE93782.1"/>
    <property type="molecule type" value="Genomic_DNA"/>
</dbReference>
<keyword evidence="3 6" id="KW-0812">Transmembrane</keyword>
<keyword evidence="9" id="KW-1185">Reference proteome</keyword>
<evidence type="ECO:0000256" key="4">
    <source>
        <dbReference type="ARBA" id="ARBA00022989"/>
    </source>
</evidence>
<dbReference type="Gene3D" id="1.20.1250.20">
    <property type="entry name" value="MFS general substrate transporter like domains"/>
    <property type="match status" value="1"/>
</dbReference>
<feature type="transmembrane region" description="Helical" evidence="6">
    <location>
        <begin position="230"/>
        <end position="253"/>
    </location>
</feature>
<evidence type="ECO:0000256" key="5">
    <source>
        <dbReference type="ARBA" id="ARBA00023136"/>
    </source>
</evidence>
<dbReference type="InterPro" id="IPR020846">
    <property type="entry name" value="MFS_dom"/>
</dbReference>
<evidence type="ECO:0000256" key="2">
    <source>
        <dbReference type="ARBA" id="ARBA00022475"/>
    </source>
</evidence>
<comment type="subcellular location">
    <subcellularLocation>
        <location evidence="1">Cell membrane</location>
        <topology evidence="1">Multi-pass membrane protein</topology>
    </subcellularLocation>
</comment>
<dbReference type="Pfam" id="PF07690">
    <property type="entry name" value="MFS_1"/>
    <property type="match status" value="1"/>
</dbReference>
<comment type="caution">
    <text evidence="8">The sequence shown here is derived from an EMBL/GenBank/DDBJ whole genome shotgun (WGS) entry which is preliminary data.</text>
</comment>
<dbReference type="InterPro" id="IPR011701">
    <property type="entry name" value="MFS"/>
</dbReference>
<dbReference type="PANTHER" id="PTHR23513">
    <property type="entry name" value="INTEGRAL MEMBRANE EFFLUX PROTEIN-RELATED"/>
    <property type="match status" value="1"/>
</dbReference>
<feature type="transmembrane region" description="Helical" evidence="6">
    <location>
        <begin position="17"/>
        <end position="42"/>
    </location>
</feature>
<keyword evidence="2" id="KW-1003">Cell membrane</keyword>
<feature type="transmembrane region" description="Helical" evidence="6">
    <location>
        <begin position="366"/>
        <end position="388"/>
    </location>
</feature>
<keyword evidence="4 6" id="KW-1133">Transmembrane helix</keyword>
<dbReference type="GO" id="GO:0022857">
    <property type="term" value="F:transmembrane transporter activity"/>
    <property type="evidence" value="ECO:0007669"/>
    <property type="project" value="InterPro"/>
</dbReference>
<feature type="transmembrane region" description="Helical" evidence="6">
    <location>
        <begin position="273"/>
        <end position="294"/>
    </location>
</feature>
<feature type="transmembrane region" description="Helical" evidence="6">
    <location>
        <begin position="330"/>
        <end position="354"/>
    </location>
</feature>
<evidence type="ECO:0000259" key="7">
    <source>
        <dbReference type="PROSITE" id="PS50850"/>
    </source>
</evidence>
<protein>
    <submittedName>
        <fullName evidence="8">MFS transporter</fullName>
    </submittedName>
</protein>
<organism evidence="8 9">
    <name type="scientific">Streptomyces carminius</name>
    <dbReference type="NCBI Taxonomy" id="2665496"/>
    <lineage>
        <taxon>Bacteria</taxon>
        <taxon>Bacillati</taxon>
        <taxon>Actinomycetota</taxon>
        <taxon>Actinomycetes</taxon>
        <taxon>Kitasatosporales</taxon>
        <taxon>Streptomycetaceae</taxon>
        <taxon>Streptomyces</taxon>
    </lineage>
</organism>
<dbReference type="Proteomes" id="UP000230407">
    <property type="component" value="Unassembled WGS sequence"/>
</dbReference>
<feature type="transmembrane region" description="Helical" evidence="6">
    <location>
        <begin position="186"/>
        <end position="209"/>
    </location>
</feature>
<dbReference type="PANTHER" id="PTHR23513:SF11">
    <property type="entry name" value="STAPHYLOFERRIN A TRANSPORTER"/>
    <property type="match status" value="1"/>
</dbReference>
<evidence type="ECO:0000313" key="9">
    <source>
        <dbReference type="Proteomes" id="UP000230407"/>
    </source>
</evidence>
<sequence length="444" mass="44538">MTGGPTSPSASADRRPLTFLLAAHAVSVAGNSLTLIAVPWFVLQTTGSAARAGLVAFCATLPVVVSALVGGPVIDRLGRLRASVVSDTVCGAAVGTVPLLHHTGALEFWHLCALMAVGGLFHAPGETARTVLLPDLAERAGTALSRAASLHDGVSRGARMLGAAAGGVLIALLGAETVLLVDAATFAGSALLIAAGLRALPAAAPRRAAPSGTRRSRRTYRAYRAELREGYAHVLHTPLLLAVVLMVTVTNGLDQAWGSVLLPVHADRTLGGAGELGLLVALSGGGALTGALLYGAFGHRLPRRPVFTVCFLIAGAPKFTVAALTDGFAALAPVLVLSGLAAGALNPILTTVLFETVPEALRSRVLSVTTAGVLTVLPLGGLAAGAAVEGAGLVPALLVTGGLYLAATLSPLVLPVWRAMDRPVERGRGKTGVSAPGGAGAGPT</sequence>